<sequence length="223" mass="23757">MRAELDRPIELVTSANPRAAVIWLHGLGADGRDFVDIVPELGLPADLGVRFVFPHAPMRPVTINGGMVMRAWYDIALGADGFAQNAAHLSESVQILNALIETERARGIDAARIAVAGFSQGGAVTLHSALRFGQRLAGAVVLSAPVPYLDELLREASPANADLPIFLAHGVADPMVPFALGEAVSQQLRGLGRPVAWHAYPVAHGVNLEEIRDIGRFLATVLN</sequence>
<evidence type="ECO:0000313" key="4">
    <source>
        <dbReference type="EMBL" id="OGI61423.1"/>
    </source>
</evidence>
<dbReference type="InterPro" id="IPR050565">
    <property type="entry name" value="LYPA1-2/EST-like"/>
</dbReference>
<evidence type="ECO:0000256" key="2">
    <source>
        <dbReference type="ARBA" id="ARBA00022801"/>
    </source>
</evidence>
<evidence type="ECO:0000256" key="1">
    <source>
        <dbReference type="ARBA" id="ARBA00006499"/>
    </source>
</evidence>
<evidence type="ECO:0000259" key="3">
    <source>
        <dbReference type="Pfam" id="PF02230"/>
    </source>
</evidence>
<proteinExistence type="inferred from homology"/>
<keyword evidence="2" id="KW-0378">Hydrolase</keyword>
<comment type="similarity">
    <text evidence="1">Belongs to the AB hydrolase superfamily. AB hydrolase 2 family.</text>
</comment>
<reference evidence="4 5" key="1">
    <citation type="journal article" date="2016" name="Nat. Commun.">
        <title>Thousands of microbial genomes shed light on interconnected biogeochemical processes in an aquifer system.</title>
        <authorList>
            <person name="Anantharaman K."/>
            <person name="Brown C.T."/>
            <person name="Hug L.A."/>
            <person name="Sharon I."/>
            <person name="Castelle C.J."/>
            <person name="Probst A.J."/>
            <person name="Thomas B.C."/>
            <person name="Singh A."/>
            <person name="Wilkins M.J."/>
            <person name="Karaoz U."/>
            <person name="Brodie E.L."/>
            <person name="Williams K.H."/>
            <person name="Hubbard S.S."/>
            <person name="Banfield J.F."/>
        </authorList>
    </citation>
    <scope>NUCLEOTIDE SEQUENCE [LARGE SCALE GENOMIC DNA]</scope>
</reference>
<dbReference type="PANTHER" id="PTHR10655:SF17">
    <property type="entry name" value="LYSOPHOSPHOLIPASE-LIKE PROTEIN 1"/>
    <property type="match status" value="1"/>
</dbReference>
<dbReference type="InterPro" id="IPR003140">
    <property type="entry name" value="PLipase/COase/thioEstase"/>
</dbReference>
<organism evidence="4 5">
    <name type="scientific">Candidatus Muproteobacteria bacterium RBG_16_60_9</name>
    <dbReference type="NCBI Taxonomy" id="1817755"/>
    <lineage>
        <taxon>Bacteria</taxon>
        <taxon>Pseudomonadati</taxon>
        <taxon>Pseudomonadota</taxon>
        <taxon>Candidatus Muproteobacteria</taxon>
    </lineage>
</organism>
<protein>
    <submittedName>
        <fullName evidence="4">Carboxylesterase</fullName>
    </submittedName>
</protein>
<dbReference type="InterPro" id="IPR029058">
    <property type="entry name" value="AB_hydrolase_fold"/>
</dbReference>
<comment type="caution">
    <text evidence="4">The sequence shown here is derived from an EMBL/GenBank/DDBJ whole genome shotgun (WGS) entry which is preliminary data.</text>
</comment>
<dbReference type="PANTHER" id="PTHR10655">
    <property type="entry name" value="LYSOPHOSPHOLIPASE-RELATED"/>
    <property type="match status" value="1"/>
</dbReference>
<evidence type="ECO:0000313" key="5">
    <source>
        <dbReference type="Proteomes" id="UP000179076"/>
    </source>
</evidence>
<dbReference type="EMBL" id="MFSP01000197">
    <property type="protein sequence ID" value="OGI61423.1"/>
    <property type="molecule type" value="Genomic_DNA"/>
</dbReference>
<dbReference type="Gene3D" id="3.40.50.1820">
    <property type="entry name" value="alpha/beta hydrolase"/>
    <property type="match status" value="1"/>
</dbReference>
<dbReference type="GO" id="GO:0016787">
    <property type="term" value="F:hydrolase activity"/>
    <property type="evidence" value="ECO:0007669"/>
    <property type="project" value="UniProtKB-KW"/>
</dbReference>
<feature type="domain" description="Phospholipase/carboxylesterase/thioesterase" evidence="3">
    <location>
        <begin position="16"/>
        <end position="221"/>
    </location>
</feature>
<dbReference type="SUPFAM" id="SSF53474">
    <property type="entry name" value="alpha/beta-Hydrolases"/>
    <property type="match status" value="1"/>
</dbReference>
<dbReference type="Pfam" id="PF02230">
    <property type="entry name" value="Abhydrolase_2"/>
    <property type="match status" value="1"/>
</dbReference>
<gene>
    <name evidence="4" type="ORF">A2W18_03355</name>
</gene>
<dbReference type="Proteomes" id="UP000179076">
    <property type="component" value="Unassembled WGS sequence"/>
</dbReference>
<name>A0A1F6UVN3_9PROT</name>
<accession>A0A1F6UVN3</accession>
<dbReference type="AlphaFoldDB" id="A0A1F6UVN3"/>